<dbReference type="Pfam" id="PF07683">
    <property type="entry name" value="CobW_C"/>
    <property type="match status" value="1"/>
</dbReference>
<dbReference type="Proteomes" id="UP000183050">
    <property type="component" value="Plasmid unnamed1"/>
</dbReference>
<evidence type="ECO:0000259" key="7">
    <source>
        <dbReference type="SMART" id="SM00833"/>
    </source>
</evidence>
<dbReference type="GO" id="GO:0005737">
    <property type="term" value="C:cytoplasm"/>
    <property type="evidence" value="ECO:0007669"/>
    <property type="project" value="TreeGrafter"/>
</dbReference>
<organism evidence="8 10">
    <name type="scientific">Rhizobium leguminosarum</name>
    <dbReference type="NCBI Taxonomy" id="384"/>
    <lineage>
        <taxon>Bacteria</taxon>
        <taxon>Pseudomonadati</taxon>
        <taxon>Pseudomonadota</taxon>
        <taxon>Alphaproteobacteria</taxon>
        <taxon>Hyphomicrobiales</taxon>
        <taxon>Rhizobiaceae</taxon>
        <taxon>Rhizobium/Agrobacterium group</taxon>
        <taxon>Rhizobium</taxon>
    </lineage>
</organism>
<dbReference type="PANTHER" id="PTHR13748:SF62">
    <property type="entry name" value="COBW DOMAIN-CONTAINING PROTEIN"/>
    <property type="match status" value="1"/>
</dbReference>
<evidence type="ECO:0000256" key="6">
    <source>
        <dbReference type="ARBA" id="ARBA00049117"/>
    </source>
</evidence>
<comment type="function">
    <text evidence="5">Zinc chaperone that directly transfers zinc cofactor to target proteins, thereby activating them. Zinc is transferred from the CXCC motif in the GTPase domain to the zinc binding site in target proteins in a process requiring GTP hydrolysis.</text>
</comment>
<comment type="similarity">
    <text evidence="4">Belongs to the SIMIBI class G3E GTPase family. ZNG1 subfamily.</text>
</comment>
<name>A0A1B1CM94_RHILE</name>
<reference evidence="8 10" key="1">
    <citation type="submission" date="2016-06" db="EMBL/GenBank/DDBJ databases">
        <title>Microsymbionts genomes from the relict species Vavilovia formosa.</title>
        <authorList>
            <person name="Chirak E."/>
            <person name="Kimeklis A."/>
            <person name="Andronov E."/>
        </authorList>
    </citation>
    <scope>NUCLEOTIDE SEQUENCE [LARGE SCALE GENOMIC DNA]</scope>
    <source>
        <strain evidence="8 10">Vaf10</strain>
        <plasmid evidence="10">Plasmid unnamed3</plasmid>
        <plasmid evidence="8">unnamed3</plasmid>
    </source>
</reference>
<dbReference type="InterPro" id="IPR003495">
    <property type="entry name" value="CobW/HypB/UreG_nucleotide-bd"/>
</dbReference>
<keyword evidence="8" id="KW-0614">Plasmid</keyword>
<keyword evidence="1" id="KW-0547">Nucleotide-binding</keyword>
<evidence type="ECO:0000256" key="4">
    <source>
        <dbReference type="ARBA" id="ARBA00034320"/>
    </source>
</evidence>
<dbReference type="GO" id="GO:0000166">
    <property type="term" value="F:nucleotide binding"/>
    <property type="evidence" value="ECO:0007669"/>
    <property type="project" value="UniProtKB-KW"/>
</dbReference>
<geneLocation type="plasmid" evidence="9">
    <name>unnamed1</name>
</geneLocation>
<evidence type="ECO:0000256" key="3">
    <source>
        <dbReference type="ARBA" id="ARBA00023186"/>
    </source>
</evidence>
<dbReference type="EMBL" id="CP018229">
    <property type="protein sequence ID" value="API55070.1"/>
    <property type="molecule type" value="Genomic_DNA"/>
</dbReference>
<sequence>MSKLKTTILTGFLGAGKTTLLNRILSLGSAERVAVIVNEYGEVGIDGQLVVQTKDEIVELNNGCICCTVRDDLIAAIRSLLASGRPIDRFIIETSGLADPAPVIQSFILDEVLSARLELDAIVTVVDARHISRQLSQEEAVEQISFADVLLLNKIDLEGEYRLLEIERDLTRRNPLARIIRTNSCDVELADVLGIGAFDLKNILAIDPNILDEHVHEHDQTIGCVAIRDYEALDPVALNGWLTRLVQEIGTDLFRMKGVLNFAGEARRYVFHGVHMTLEGRPGKIWPPSEARVSDMVFIGRNLDEGGLREGFRSCLAKPHALAS</sequence>
<evidence type="ECO:0000256" key="5">
    <source>
        <dbReference type="ARBA" id="ARBA00045658"/>
    </source>
</evidence>
<dbReference type="Proteomes" id="UP000092691">
    <property type="component" value="Plasmid unnamed3"/>
</dbReference>
<dbReference type="Pfam" id="PF02492">
    <property type="entry name" value="cobW"/>
    <property type="match status" value="1"/>
</dbReference>
<gene>
    <name evidence="8" type="ORF">BA011_33680</name>
    <name evidence="9" type="ORF">BMW22_25870</name>
</gene>
<dbReference type="SMART" id="SM00833">
    <property type="entry name" value="CobW_C"/>
    <property type="match status" value="1"/>
</dbReference>
<evidence type="ECO:0000256" key="2">
    <source>
        <dbReference type="ARBA" id="ARBA00022801"/>
    </source>
</evidence>
<protein>
    <submittedName>
        <fullName evidence="8">Cobalamin biosynthesis protein CobW</fullName>
    </submittedName>
</protein>
<accession>A0A1B1CM94</accession>
<keyword evidence="2" id="KW-0378">Hydrolase</keyword>
<dbReference type="PANTHER" id="PTHR13748">
    <property type="entry name" value="COBW-RELATED"/>
    <property type="match status" value="1"/>
</dbReference>
<evidence type="ECO:0000313" key="9">
    <source>
        <dbReference type="EMBL" id="API55070.1"/>
    </source>
</evidence>
<feature type="domain" description="CobW C-terminal" evidence="7">
    <location>
        <begin position="222"/>
        <end position="316"/>
    </location>
</feature>
<dbReference type="InterPro" id="IPR027417">
    <property type="entry name" value="P-loop_NTPase"/>
</dbReference>
<dbReference type="EMBL" id="CP016290">
    <property type="protein sequence ID" value="ANP90874.1"/>
    <property type="molecule type" value="Genomic_DNA"/>
</dbReference>
<proteinExistence type="inferred from homology"/>
<comment type="catalytic activity">
    <reaction evidence="6">
        <text>GTP + H2O = GDP + phosphate + H(+)</text>
        <dbReference type="Rhea" id="RHEA:19669"/>
        <dbReference type="ChEBI" id="CHEBI:15377"/>
        <dbReference type="ChEBI" id="CHEBI:15378"/>
        <dbReference type="ChEBI" id="CHEBI:37565"/>
        <dbReference type="ChEBI" id="CHEBI:43474"/>
        <dbReference type="ChEBI" id="CHEBI:58189"/>
    </reaction>
    <physiologicalReaction direction="left-to-right" evidence="6">
        <dbReference type="Rhea" id="RHEA:19670"/>
    </physiologicalReaction>
</comment>
<dbReference type="InterPro" id="IPR011629">
    <property type="entry name" value="CobW-like_C"/>
</dbReference>
<evidence type="ECO:0000313" key="10">
    <source>
        <dbReference type="Proteomes" id="UP000092691"/>
    </source>
</evidence>
<dbReference type="GO" id="GO:0016787">
    <property type="term" value="F:hydrolase activity"/>
    <property type="evidence" value="ECO:0007669"/>
    <property type="project" value="UniProtKB-KW"/>
</dbReference>
<dbReference type="Gene3D" id="3.30.1220.10">
    <property type="entry name" value="CobW-like, C-terminal domain"/>
    <property type="match status" value="1"/>
</dbReference>
<dbReference type="OrthoDB" id="9808822at2"/>
<dbReference type="RefSeq" id="WP_065284218.1">
    <property type="nucleotide sequence ID" value="NZ_CP016290.1"/>
</dbReference>
<reference evidence="9 11" key="2">
    <citation type="submission" date="2016-11" db="EMBL/GenBank/DDBJ databases">
        <title>Rhizobium leguminosarum bv. viciae strain Vaf12 isolated from Vavilovia formosa root nodules from Russia, Dagestan.</title>
        <authorList>
            <person name="Kimeklis A."/>
        </authorList>
    </citation>
    <scope>NUCLEOTIDE SEQUENCE [LARGE SCALE GENOMIC DNA]</scope>
    <source>
        <strain evidence="9 11">Vaf-108</strain>
        <plasmid evidence="11">Plasmid unnamed1</plasmid>
        <plasmid evidence="9">unnamed1</plasmid>
    </source>
</reference>
<dbReference type="CDD" id="cd03112">
    <property type="entry name" value="CobW-like"/>
    <property type="match status" value="1"/>
</dbReference>
<evidence type="ECO:0000313" key="11">
    <source>
        <dbReference type="Proteomes" id="UP000183050"/>
    </source>
</evidence>
<dbReference type="SUPFAM" id="SSF90002">
    <property type="entry name" value="Hypothetical protein YjiA, C-terminal domain"/>
    <property type="match status" value="1"/>
</dbReference>
<dbReference type="Gene3D" id="3.40.50.300">
    <property type="entry name" value="P-loop containing nucleotide triphosphate hydrolases"/>
    <property type="match status" value="1"/>
</dbReference>
<evidence type="ECO:0000313" key="8">
    <source>
        <dbReference type="EMBL" id="ANP90874.1"/>
    </source>
</evidence>
<dbReference type="SUPFAM" id="SSF52540">
    <property type="entry name" value="P-loop containing nucleoside triphosphate hydrolases"/>
    <property type="match status" value="1"/>
</dbReference>
<evidence type="ECO:0000256" key="1">
    <source>
        <dbReference type="ARBA" id="ARBA00022741"/>
    </source>
</evidence>
<dbReference type="AlphaFoldDB" id="A0A1B1CM94"/>
<dbReference type="InterPro" id="IPR051316">
    <property type="entry name" value="Zinc-reg_GTPase_activator"/>
</dbReference>
<geneLocation type="plasmid" evidence="8 10">
    <name>unnamed3</name>
</geneLocation>
<keyword evidence="3" id="KW-0143">Chaperone</keyword>
<dbReference type="InterPro" id="IPR036627">
    <property type="entry name" value="CobW-likC_sf"/>
</dbReference>